<evidence type="ECO:0000313" key="1">
    <source>
        <dbReference type="EMBL" id="GIY78395.1"/>
    </source>
</evidence>
<proteinExistence type="predicted"/>
<keyword evidence="2" id="KW-1185">Reference proteome</keyword>
<dbReference type="EMBL" id="BPLR01015753">
    <property type="protein sequence ID" value="GIY78395.1"/>
    <property type="molecule type" value="Genomic_DNA"/>
</dbReference>
<evidence type="ECO:0000313" key="2">
    <source>
        <dbReference type="Proteomes" id="UP001054945"/>
    </source>
</evidence>
<reference evidence="1 2" key="1">
    <citation type="submission" date="2021-06" db="EMBL/GenBank/DDBJ databases">
        <title>Caerostris extrusa draft genome.</title>
        <authorList>
            <person name="Kono N."/>
            <person name="Arakawa K."/>
        </authorList>
    </citation>
    <scope>NUCLEOTIDE SEQUENCE [LARGE SCALE GENOMIC DNA]</scope>
</reference>
<dbReference type="AlphaFoldDB" id="A0AAV4W8K9"/>
<comment type="caution">
    <text evidence="1">The sequence shown here is derived from an EMBL/GenBank/DDBJ whole genome shotgun (WGS) entry which is preliminary data.</text>
</comment>
<gene>
    <name evidence="1" type="ORF">CEXT_123331</name>
</gene>
<dbReference type="Proteomes" id="UP001054945">
    <property type="component" value="Unassembled WGS sequence"/>
</dbReference>
<organism evidence="1 2">
    <name type="scientific">Caerostris extrusa</name>
    <name type="common">Bark spider</name>
    <name type="synonym">Caerostris bankana</name>
    <dbReference type="NCBI Taxonomy" id="172846"/>
    <lineage>
        <taxon>Eukaryota</taxon>
        <taxon>Metazoa</taxon>
        <taxon>Ecdysozoa</taxon>
        <taxon>Arthropoda</taxon>
        <taxon>Chelicerata</taxon>
        <taxon>Arachnida</taxon>
        <taxon>Araneae</taxon>
        <taxon>Araneomorphae</taxon>
        <taxon>Entelegynae</taxon>
        <taxon>Araneoidea</taxon>
        <taxon>Araneidae</taxon>
        <taxon>Caerostris</taxon>
    </lineage>
</organism>
<sequence length="78" mass="8765">MEKYPFSLTVSSTSSASDMEVMRTIFENKSRITSTTTEQMFSKASQLDVTDGDNDNYFYTTTQAALEMSIENLGGQRK</sequence>
<accession>A0AAV4W8K9</accession>
<protein>
    <submittedName>
        <fullName evidence="1">Uncharacterized protein</fullName>
    </submittedName>
</protein>
<name>A0AAV4W8K9_CAEEX</name>